<dbReference type="GO" id="GO:0005615">
    <property type="term" value="C:extracellular space"/>
    <property type="evidence" value="ECO:0000318"/>
    <property type="project" value="GO_Central"/>
</dbReference>
<keyword evidence="1 5" id="KW-0645">Protease</keyword>
<keyword evidence="2 5" id="KW-0378">Hydrolase</keyword>
<name>B7QCX1_IXOSC</name>
<dbReference type="Pfam" id="PF00089">
    <property type="entry name" value="Trypsin"/>
    <property type="match status" value="1"/>
</dbReference>
<evidence type="ECO:0000259" key="4">
    <source>
        <dbReference type="PROSITE" id="PS50240"/>
    </source>
</evidence>
<dbReference type="SUPFAM" id="SSF50494">
    <property type="entry name" value="Trypsin-like serine proteases"/>
    <property type="match status" value="1"/>
</dbReference>
<reference evidence="6" key="2">
    <citation type="submission" date="2020-05" db="UniProtKB">
        <authorList>
            <consortium name="EnsemblMetazoa"/>
        </authorList>
    </citation>
    <scope>IDENTIFICATION</scope>
    <source>
        <strain evidence="6">wikel</strain>
    </source>
</reference>
<reference evidence="5 7" key="1">
    <citation type="submission" date="2008-03" db="EMBL/GenBank/DDBJ databases">
        <title>Annotation of Ixodes scapularis.</title>
        <authorList>
            <consortium name="Ixodes scapularis Genome Project Consortium"/>
            <person name="Caler E."/>
            <person name="Hannick L.I."/>
            <person name="Bidwell S."/>
            <person name="Joardar V."/>
            <person name="Thiagarajan M."/>
            <person name="Amedeo P."/>
            <person name="Galinsky K.J."/>
            <person name="Schobel S."/>
            <person name="Inman J."/>
            <person name="Hostetler J."/>
            <person name="Miller J."/>
            <person name="Hammond M."/>
            <person name="Megy K."/>
            <person name="Lawson D."/>
            <person name="Kodira C."/>
            <person name="Sutton G."/>
            <person name="Meyer J."/>
            <person name="Hill C.A."/>
            <person name="Birren B."/>
            <person name="Nene V."/>
            <person name="Collins F."/>
            <person name="Alarcon-Chaidez F."/>
            <person name="Wikel S."/>
            <person name="Strausberg R."/>
        </authorList>
    </citation>
    <scope>NUCLEOTIDE SEQUENCE [LARGE SCALE GENOMIC DNA]</scope>
    <source>
        <strain evidence="7">Wikel</strain>
        <strain evidence="5">Wikel colony</strain>
    </source>
</reference>
<dbReference type="PANTHER" id="PTHR24264:SF46">
    <property type="entry name" value="COAGULATION FACTOR XII"/>
    <property type="match status" value="1"/>
</dbReference>
<keyword evidence="7" id="KW-1185">Reference proteome</keyword>
<dbReference type="EMBL" id="ABJB011100545">
    <property type="status" value="NOT_ANNOTATED_CDS"/>
    <property type="molecule type" value="Genomic_DNA"/>
</dbReference>
<dbReference type="EMBL" id="ABJB010910298">
    <property type="status" value="NOT_ANNOTATED_CDS"/>
    <property type="molecule type" value="Genomic_DNA"/>
</dbReference>
<dbReference type="CDD" id="cd00190">
    <property type="entry name" value="Tryp_SPc"/>
    <property type="match status" value="1"/>
</dbReference>
<evidence type="ECO:0000313" key="7">
    <source>
        <dbReference type="Proteomes" id="UP000001555"/>
    </source>
</evidence>
<sequence length="183" mass="20012">MAYGSTAFSLGVKLRVKRYIRHESFVLSSFENDLAILVLDHDLKLGPKARIICLPKKPRIIEGQTVAVAGWGVLKENGTGAKTLRYTTQLVWPPDKCRRALNPIGFFYPLQTCAYKKGSDACQGDSGAPMMVKNGKRFEIVGLVSFGNGCNIEGVPGVYTNVFNYLEWIKNAIAGHGGKAVSM</sequence>
<dbReference type="InterPro" id="IPR043504">
    <property type="entry name" value="Peptidase_S1_PA_chymotrypsin"/>
</dbReference>
<dbReference type="OrthoDB" id="6496394at2759"/>
<dbReference type="VEuPathDB" id="VectorBase:ISCP_007514"/>
<dbReference type="GO" id="GO:0004252">
    <property type="term" value="F:serine-type endopeptidase activity"/>
    <property type="evidence" value="ECO:0000318"/>
    <property type="project" value="GO_Central"/>
</dbReference>
<dbReference type="VEuPathDB" id="VectorBase:ISCW022536"/>
<dbReference type="InterPro" id="IPR001254">
    <property type="entry name" value="Trypsin_dom"/>
</dbReference>
<dbReference type="EC" id="3.4.21.4" evidence="5"/>
<keyword evidence="3" id="KW-0720">Serine protease</keyword>
<dbReference type="FunFam" id="2.40.10.10:FF:000410">
    <property type="match status" value="1"/>
</dbReference>
<dbReference type="SMART" id="SM00020">
    <property type="entry name" value="Tryp_SPc"/>
    <property type="match status" value="1"/>
</dbReference>
<dbReference type="AlphaFoldDB" id="B7QCX1"/>
<evidence type="ECO:0000313" key="5">
    <source>
        <dbReference type="EMBL" id="EEC16693.1"/>
    </source>
</evidence>
<feature type="domain" description="Peptidase S1" evidence="4">
    <location>
        <begin position="1"/>
        <end position="174"/>
    </location>
</feature>
<evidence type="ECO:0000256" key="2">
    <source>
        <dbReference type="ARBA" id="ARBA00022801"/>
    </source>
</evidence>
<accession>B7QCX1</accession>
<evidence type="ECO:0000256" key="3">
    <source>
        <dbReference type="ARBA" id="ARBA00022825"/>
    </source>
</evidence>
<dbReference type="GO" id="GO:0006508">
    <property type="term" value="P:proteolysis"/>
    <property type="evidence" value="ECO:0000318"/>
    <property type="project" value="GO_Central"/>
</dbReference>
<dbReference type="STRING" id="6945.B7QCX1"/>
<protein>
    <submittedName>
        <fullName evidence="5 6">Salivary secreted serine protease, putative</fullName>
        <ecNumber evidence="5">3.4.21.4</ecNumber>
    </submittedName>
</protein>
<dbReference type="InterPro" id="IPR009003">
    <property type="entry name" value="Peptidase_S1_PA"/>
</dbReference>
<dbReference type="Gene3D" id="2.40.10.10">
    <property type="entry name" value="Trypsin-like serine proteases"/>
    <property type="match status" value="1"/>
</dbReference>
<proteinExistence type="predicted"/>
<dbReference type="VEuPathDB" id="VectorBase:ISCI022536"/>
<organism>
    <name type="scientific">Ixodes scapularis</name>
    <name type="common">Black-legged tick</name>
    <name type="synonym">Deer tick</name>
    <dbReference type="NCBI Taxonomy" id="6945"/>
    <lineage>
        <taxon>Eukaryota</taxon>
        <taxon>Metazoa</taxon>
        <taxon>Ecdysozoa</taxon>
        <taxon>Arthropoda</taxon>
        <taxon>Chelicerata</taxon>
        <taxon>Arachnida</taxon>
        <taxon>Acari</taxon>
        <taxon>Parasitiformes</taxon>
        <taxon>Ixodida</taxon>
        <taxon>Ixodoidea</taxon>
        <taxon>Ixodidae</taxon>
        <taxon>Ixodinae</taxon>
        <taxon>Ixodes</taxon>
    </lineage>
</organism>
<dbReference type="PaxDb" id="6945-B7QCX1"/>
<evidence type="ECO:0000313" key="6">
    <source>
        <dbReference type="EnsemblMetazoa" id="ISCW022536-PA"/>
    </source>
</evidence>
<dbReference type="FunCoup" id="B7QCX1">
    <property type="interactions" value="60"/>
</dbReference>
<dbReference type="InParanoid" id="B7QCX1"/>
<dbReference type="EMBL" id="DS909780">
    <property type="protein sequence ID" value="EEC16693.1"/>
    <property type="molecule type" value="Genomic_DNA"/>
</dbReference>
<evidence type="ECO:0000256" key="1">
    <source>
        <dbReference type="ARBA" id="ARBA00022670"/>
    </source>
</evidence>
<dbReference type="EnsemblMetazoa" id="ISCW022536-RA">
    <property type="protein sequence ID" value="ISCW022536-PA"/>
    <property type="gene ID" value="ISCW022536"/>
</dbReference>
<dbReference type="HOGENOM" id="CLU_006842_13_1_1"/>
<dbReference type="EMBL" id="ABJB010177198">
    <property type="status" value="NOT_ANNOTATED_CDS"/>
    <property type="molecule type" value="Genomic_DNA"/>
</dbReference>
<dbReference type="PANTHER" id="PTHR24264">
    <property type="entry name" value="TRYPSIN-RELATED"/>
    <property type="match status" value="1"/>
</dbReference>
<gene>
    <name evidence="6" type="primary">8039364</name>
    <name evidence="5" type="ORF">IscW_ISCW022536</name>
</gene>
<dbReference type="PROSITE" id="PS50240">
    <property type="entry name" value="TRYPSIN_DOM"/>
    <property type="match status" value="1"/>
</dbReference>
<dbReference type="EMBL" id="ABJB010211688">
    <property type="status" value="NOT_ANNOTATED_CDS"/>
    <property type="molecule type" value="Genomic_DNA"/>
</dbReference>
<dbReference type="InterPro" id="IPR050127">
    <property type="entry name" value="Serine_Proteases_S1"/>
</dbReference>
<dbReference type="Proteomes" id="UP000001555">
    <property type="component" value="Unassembled WGS sequence"/>
</dbReference>